<gene>
    <name evidence="3" type="ORF">C5Q98_05600</name>
</gene>
<evidence type="ECO:0000313" key="4">
    <source>
        <dbReference type="Proteomes" id="UP000237947"/>
    </source>
</evidence>
<dbReference type="RefSeq" id="WP_106012670.1">
    <property type="nucleotide sequence ID" value="NZ_CP027226.1"/>
</dbReference>
<feature type="compositionally biased region" description="Polar residues" evidence="1">
    <location>
        <begin position="71"/>
        <end position="94"/>
    </location>
</feature>
<reference evidence="4" key="1">
    <citation type="submission" date="2018-02" db="EMBL/GenBank/DDBJ databases">
        <authorList>
            <person name="Holder M.E."/>
            <person name="Ajami N.J."/>
            <person name="Petrosino J.F."/>
        </authorList>
    </citation>
    <scope>NUCLEOTIDE SEQUENCE [LARGE SCALE GENOMIC DNA]</scope>
    <source>
        <strain evidence="4">CCUG 47711</strain>
    </source>
</reference>
<keyword evidence="2" id="KW-1133">Transmembrane helix</keyword>
<feature type="compositionally biased region" description="Basic and acidic residues" evidence="1">
    <location>
        <begin position="95"/>
        <end position="105"/>
    </location>
</feature>
<keyword evidence="2" id="KW-0812">Transmembrane</keyword>
<feature type="transmembrane region" description="Helical" evidence="2">
    <location>
        <begin position="12"/>
        <end position="30"/>
    </location>
</feature>
<dbReference type="EMBL" id="CP027226">
    <property type="protein sequence ID" value="AVM42718.1"/>
    <property type="molecule type" value="Genomic_DNA"/>
</dbReference>
<feature type="transmembrane region" description="Helical" evidence="2">
    <location>
        <begin position="36"/>
        <end position="53"/>
    </location>
</feature>
<evidence type="ECO:0000256" key="1">
    <source>
        <dbReference type="SAM" id="MobiDB-lite"/>
    </source>
</evidence>
<dbReference type="AlphaFoldDB" id="A0A2S0KNY3"/>
<dbReference type="KEGG" id="fsa:C5Q98_05600"/>
<accession>A0A2S0KNY3</accession>
<dbReference type="Proteomes" id="UP000237947">
    <property type="component" value="Chromosome"/>
</dbReference>
<evidence type="ECO:0000313" key="3">
    <source>
        <dbReference type="EMBL" id="AVM42718.1"/>
    </source>
</evidence>
<sequence>MRQNYNPMKSLIWSIIVFLIVSTFFRFLMFIPGVRLIISLLFLLAPVLVFFLIRRKFTNLKKQFGRDYEDTYSQENQGYQQDNMRGNGTSSSESGYDKQNQRNNEEIIAEVIEVKDLDDEE</sequence>
<protein>
    <recommendedName>
        <fullName evidence="5">DUF4834 domain-containing protein</fullName>
    </recommendedName>
</protein>
<feature type="region of interest" description="Disordered" evidence="1">
    <location>
        <begin position="71"/>
        <end position="106"/>
    </location>
</feature>
<evidence type="ECO:0008006" key="5">
    <source>
        <dbReference type="Google" id="ProtNLM"/>
    </source>
</evidence>
<name>A0A2S0KNY3_9FIRM</name>
<keyword evidence="4" id="KW-1185">Reference proteome</keyword>
<organism evidence="3 4">
    <name type="scientific">Fastidiosipila sanguinis</name>
    <dbReference type="NCBI Taxonomy" id="236753"/>
    <lineage>
        <taxon>Bacteria</taxon>
        <taxon>Bacillati</taxon>
        <taxon>Bacillota</taxon>
        <taxon>Clostridia</taxon>
        <taxon>Eubacteriales</taxon>
        <taxon>Oscillospiraceae</taxon>
        <taxon>Fastidiosipila</taxon>
    </lineage>
</organism>
<proteinExistence type="predicted"/>
<keyword evidence="2" id="KW-0472">Membrane</keyword>
<evidence type="ECO:0000256" key="2">
    <source>
        <dbReference type="SAM" id="Phobius"/>
    </source>
</evidence>